<evidence type="ECO:0000256" key="1">
    <source>
        <dbReference type="ARBA" id="ARBA00005634"/>
    </source>
</evidence>
<dbReference type="PANTHER" id="PTHR10404:SF77">
    <property type="entry name" value="GLUTAMATE CARBOXYPEPTIDASE 2 HOMOLOG"/>
    <property type="match status" value="1"/>
</dbReference>
<comment type="similarity">
    <text evidence="1">Belongs to the peptidase M28 family. M28B subfamily.</text>
</comment>
<dbReference type="SUPFAM" id="SSF47672">
    <property type="entry name" value="Transferrin receptor-like dimerisation domain"/>
    <property type="match status" value="1"/>
</dbReference>
<dbReference type="SUPFAM" id="SSF53187">
    <property type="entry name" value="Zn-dependent exopeptidases"/>
    <property type="match status" value="1"/>
</dbReference>
<evidence type="ECO:0000313" key="3">
    <source>
        <dbReference type="Proteomes" id="UP001152759"/>
    </source>
</evidence>
<proteinExistence type="inferred from homology"/>
<dbReference type="Gene3D" id="3.40.630.10">
    <property type="entry name" value="Zn peptidases"/>
    <property type="match status" value="1"/>
</dbReference>
<dbReference type="EMBL" id="OU963863">
    <property type="protein sequence ID" value="CAH0765083.1"/>
    <property type="molecule type" value="Genomic_DNA"/>
</dbReference>
<dbReference type="InterPro" id="IPR036757">
    <property type="entry name" value="TFR-like_dimer_dom_sf"/>
</dbReference>
<dbReference type="PANTHER" id="PTHR10404">
    <property type="entry name" value="N-ACETYLATED-ALPHA-LINKED ACIDIC DIPEPTIDASE"/>
    <property type="match status" value="1"/>
</dbReference>
<organism evidence="2 3">
    <name type="scientific">Bemisia tabaci</name>
    <name type="common">Sweetpotato whitefly</name>
    <name type="synonym">Aleurodes tabaci</name>
    <dbReference type="NCBI Taxonomy" id="7038"/>
    <lineage>
        <taxon>Eukaryota</taxon>
        <taxon>Metazoa</taxon>
        <taxon>Ecdysozoa</taxon>
        <taxon>Arthropoda</taxon>
        <taxon>Hexapoda</taxon>
        <taxon>Insecta</taxon>
        <taxon>Pterygota</taxon>
        <taxon>Neoptera</taxon>
        <taxon>Paraneoptera</taxon>
        <taxon>Hemiptera</taxon>
        <taxon>Sternorrhyncha</taxon>
        <taxon>Aleyrodoidea</taxon>
        <taxon>Aleyrodidae</taxon>
        <taxon>Aleyrodinae</taxon>
        <taxon>Bemisia</taxon>
    </lineage>
</organism>
<protein>
    <submittedName>
        <fullName evidence="2">Uncharacterized protein</fullName>
    </submittedName>
</protein>
<dbReference type="GO" id="GO:0004180">
    <property type="term" value="F:carboxypeptidase activity"/>
    <property type="evidence" value="ECO:0007669"/>
    <property type="project" value="TreeGrafter"/>
</dbReference>
<dbReference type="Gene3D" id="1.20.930.40">
    <property type="entry name" value="Transferrin receptor-like, dimerisation domain"/>
    <property type="match status" value="1"/>
</dbReference>
<dbReference type="Gene3D" id="3.50.30.30">
    <property type="match status" value="1"/>
</dbReference>
<gene>
    <name evidence="2" type="ORF">BEMITA_LOCUS3356</name>
</gene>
<dbReference type="SUPFAM" id="SSF52025">
    <property type="entry name" value="PA domain"/>
    <property type="match status" value="1"/>
</dbReference>
<sequence>MLQAPPMFVNFGSKQDYDFLESRNINIKNHILLMKMKKSAIYKQISEGIKKGAVGVLLYADPSQHYELQKQIKTIKELNPTILGRLQLAFGDSFCANNSNVTQESQKSIMVDVISFDEMQNIFKVMSLNASSKSWANFMKPSISSINQNKWSIIMSSHVLNLMHTYYNVIAALEGAEEPDRYILIGSNRESLSNSDDPLGGTVAMMEISRVFGELNRVKGWIPRRTVIFCSWGLQGDGHFNSESWAQLLHPLLTERAVAYLSVEVAVRGNSTLKIQSAPVLETVIEEASMLVPNCDPAEQNAHRFTLGETMQHMAKVKNTSVIDIIHGEGDYQMFLFEQGIPSLDFGYDGEEKFTDSTFSFHRAITELWAILIWSLADDPVLPLNPAGYSKFLIKSFFVVQKEYASLIEKHLALFNRLHNAIVSFNETASDFGKKVHSIDKTDCMRMRVVNDQLVRLEKQMLCFPEMQNQGAHPLLTEGNLPSVGFGVLQDLLEESLMWPESTTIQRQIQQELTMLSSCIQNGELLLKDVVVTLTQIQT</sequence>
<dbReference type="FunFam" id="3.40.630.10:FF:000101">
    <property type="entry name" value="N-acetylated alpha-linked acidic dipeptidase like 1"/>
    <property type="match status" value="1"/>
</dbReference>
<accession>A0A9P0C3G0</accession>
<reference evidence="2" key="1">
    <citation type="submission" date="2021-12" db="EMBL/GenBank/DDBJ databases">
        <authorList>
            <person name="King R."/>
        </authorList>
    </citation>
    <scope>NUCLEOTIDE SEQUENCE</scope>
</reference>
<name>A0A9P0C3G0_BEMTA</name>
<dbReference type="Proteomes" id="UP001152759">
    <property type="component" value="Chromosome 2"/>
</dbReference>
<dbReference type="AlphaFoldDB" id="A0A9P0C3G0"/>
<dbReference type="InterPro" id="IPR039373">
    <property type="entry name" value="Peptidase_M28B"/>
</dbReference>
<keyword evidence="3" id="KW-1185">Reference proteome</keyword>
<evidence type="ECO:0000313" key="2">
    <source>
        <dbReference type="EMBL" id="CAH0765083.1"/>
    </source>
</evidence>
<dbReference type="InterPro" id="IPR046450">
    <property type="entry name" value="PA_dom_sf"/>
</dbReference>